<evidence type="ECO:0000256" key="1">
    <source>
        <dbReference type="ARBA" id="ARBA00004613"/>
    </source>
</evidence>
<feature type="domain" description="Chemokine interleukin-8-like" evidence="6">
    <location>
        <begin position="30"/>
        <end position="88"/>
    </location>
</feature>
<dbReference type="InterPro" id="IPR036048">
    <property type="entry name" value="Interleukin_8-like_sf"/>
</dbReference>
<proteinExistence type="evidence at transcript level"/>
<evidence type="ECO:0000256" key="3">
    <source>
        <dbReference type="ARBA" id="ARBA00022525"/>
    </source>
</evidence>
<dbReference type="GO" id="GO:0005615">
    <property type="term" value="C:extracellular space"/>
    <property type="evidence" value="ECO:0007669"/>
    <property type="project" value="UniProtKB-KW"/>
</dbReference>
<organism evidence="7">
    <name type="scientific">Epinephelus coioides</name>
    <name type="common">Orange-spotted grouper</name>
    <name type="synonym">Epinephelus nebulosus</name>
    <dbReference type="NCBI Taxonomy" id="94232"/>
    <lineage>
        <taxon>Eukaryota</taxon>
        <taxon>Metazoa</taxon>
        <taxon>Chordata</taxon>
        <taxon>Craniata</taxon>
        <taxon>Vertebrata</taxon>
        <taxon>Euteleostomi</taxon>
        <taxon>Actinopterygii</taxon>
        <taxon>Neopterygii</taxon>
        <taxon>Teleostei</taxon>
        <taxon>Neoteleostei</taxon>
        <taxon>Acanthomorphata</taxon>
        <taxon>Eupercaria</taxon>
        <taxon>Perciformes</taxon>
        <taxon>Serranoidei</taxon>
        <taxon>Serranidae</taxon>
        <taxon>Epinephelinae</taxon>
        <taxon>Epinephelini</taxon>
        <taxon>Epinephelus</taxon>
    </lineage>
</organism>
<dbReference type="Pfam" id="PF00048">
    <property type="entry name" value="IL8"/>
    <property type="match status" value="1"/>
</dbReference>
<evidence type="ECO:0000256" key="4">
    <source>
        <dbReference type="ARBA" id="ARBA00022729"/>
    </source>
</evidence>
<dbReference type="Gene3D" id="2.40.50.40">
    <property type="match status" value="1"/>
</dbReference>
<dbReference type="GO" id="GO:0006955">
    <property type="term" value="P:immune response"/>
    <property type="evidence" value="ECO:0007669"/>
    <property type="project" value="InterPro"/>
</dbReference>
<keyword evidence="4 5" id="KW-0732">Signal</keyword>
<dbReference type="InterPro" id="IPR001811">
    <property type="entry name" value="Chemokine_IL8-like_dom"/>
</dbReference>
<dbReference type="InterPro" id="IPR039809">
    <property type="entry name" value="Chemokine_b/g/d"/>
</dbReference>
<sequence length="93" mass="10305">MKALINTVGLLLLLTVYCTAMPQALEEMTPGSCCFQFYTGRVPQQQIISVIKTHASCQEKGFVISTAKGNEICVSQNLNWAQKAFNQQQFSSK</sequence>
<feature type="signal peptide" evidence="5">
    <location>
        <begin position="1"/>
        <end position="20"/>
    </location>
</feature>
<dbReference type="AlphaFoldDB" id="A0A8E4DG83"/>
<reference evidence="7" key="1">
    <citation type="submission" date="2017-07" db="EMBL/GenBank/DDBJ databases">
        <title>Identification and expression analysis of 19 CC chemokine genes in orange-spotted grouper (Epinephelus coioides).</title>
        <authorList>
            <person name="Leu J.-H."/>
            <person name="Wu M.-H."/>
            <person name="Chou H.-Y."/>
        </authorList>
    </citation>
    <scope>NUCLEOTIDE SEQUENCE</scope>
</reference>
<dbReference type="EMBL" id="MF576393">
    <property type="protein sequence ID" value="AYE57145.1"/>
    <property type="molecule type" value="mRNA"/>
</dbReference>
<dbReference type="PANTHER" id="PTHR12015:SF183">
    <property type="entry name" value="C-C MOTIF CHEMOKINE 3"/>
    <property type="match status" value="1"/>
</dbReference>
<name>A0A8E4DG83_EPICO</name>
<comment type="subcellular location">
    <subcellularLocation>
        <location evidence="1">Secreted</location>
    </subcellularLocation>
</comment>
<keyword evidence="2" id="KW-0202">Cytokine</keyword>
<dbReference type="SUPFAM" id="SSF54117">
    <property type="entry name" value="Interleukin 8-like chemokines"/>
    <property type="match status" value="1"/>
</dbReference>
<evidence type="ECO:0000256" key="2">
    <source>
        <dbReference type="ARBA" id="ARBA00022514"/>
    </source>
</evidence>
<dbReference type="SMART" id="SM00199">
    <property type="entry name" value="SCY"/>
    <property type="match status" value="1"/>
</dbReference>
<dbReference type="PANTHER" id="PTHR12015">
    <property type="entry name" value="SMALL INDUCIBLE CYTOKINE A"/>
    <property type="match status" value="1"/>
</dbReference>
<keyword evidence="3" id="KW-0964">Secreted</keyword>
<protein>
    <submittedName>
        <fullName evidence="7">CC chemokine SCYA114</fullName>
    </submittedName>
</protein>
<evidence type="ECO:0000313" key="7">
    <source>
        <dbReference type="EMBL" id="AYE57145.1"/>
    </source>
</evidence>
<evidence type="ECO:0000259" key="6">
    <source>
        <dbReference type="SMART" id="SM00199"/>
    </source>
</evidence>
<feature type="chain" id="PRO_5034006627" evidence="5">
    <location>
        <begin position="21"/>
        <end position="93"/>
    </location>
</feature>
<evidence type="ECO:0000256" key="5">
    <source>
        <dbReference type="SAM" id="SignalP"/>
    </source>
</evidence>
<dbReference type="GO" id="GO:0008009">
    <property type="term" value="F:chemokine activity"/>
    <property type="evidence" value="ECO:0007669"/>
    <property type="project" value="InterPro"/>
</dbReference>
<accession>A0A8E4DG83</accession>